<dbReference type="Proteomes" id="UP000049222">
    <property type="component" value="Unassembled WGS sequence"/>
</dbReference>
<evidence type="ECO:0000256" key="2">
    <source>
        <dbReference type="SAM" id="SignalP"/>
    </source>
</evidence>
<keyword evidence="1" id="KW-0812">Transmembrane</keyword>
<name>A0A0M6YPA6_9RHOB</name>
<dbReference type="RefSeq" id="WP_055086617.1">
    <property type="nucleotide sequence ID" value="NZ_CXSU01000012.1"/>
</dbReference>
<dbReference type="AlphaFoldDB" id="A0A0M6YPA6"/>
<evidence type="ECO:0000313" key="3">
    <source>
        <dbReference type="EMBL" id="CTQ50846.1"/>
    </source>
</evidence>
<protein>
    <submittedName>
        <fullName evidence="3">Uncharacterized protein</fullName>
    </submittedName>
</protein>
<reference evidence="3 4" key="1">
    <citation type="submission" date="2015-07" db="EMBL/GenBank/DDBJ databases">
        <authorList>
            <person name="Noorani M."/>
        </authorList>
    </citation>
    <scope>NUCLEOTIDE SEQUENCE [LARGE SCALE GENOMIC DNA]</scope>
    <source>
        <strain evidence="3 4">CECT 7802</strain>
    </source>
</reference>
<keyword evidence="4" id="KW-1185">Reference proteome</keyword>
<feature type="chain" id="PRO_5005808131" evidence="2">
    <location>
        <begin position="20"/>
        <end position="158"/>
    </location>
</feature>
<sequence length="158" mass="17306">MIRALLLILALLCPVAAAAQSEALDLLTNSLPPVDPPTTDAGIAPTQDIIDAYNAAQVAYYSYRTDQLVHRLDVFKWQYLSSQAIFAVVIAVVAVGLYFSWMQFHASNLGRDLGRSDIEASEKGVKISSPVLGVIILALSLGFFYLYLVHVYPISEIF</sequence>
<accession>A0A0M6YPA6</accession>
<dbReference type="STRING" id="420998.JDO7802_02877"/>
<proteinExistence type="predicted"/>
<dbReference type="EMBL" id="CXSU01000012">
    <property type="protein sequence ID" value="CTQ50846.1"/>
    <property type="molecule type" value="Genomic_DNA"/>
</dbReference>
<keyword evidence="2" id="KW-0732">Signal</keyword>
<evidence type="ECO:0000256" key="1">
    <source>
        <dbReference type="SAM" id="Phobius"/>
    </source>
</evidence>
<dbReference type="OrthoDB" id="6366009at2"/>
<evidence type="ECO:0000313" key="4">
    <source>
        <dbReference type="Proteomes" id="UP000049222"/>
    </source>
</evidence>
<keyword evidence="1" id="KW-0472">Membrane</keyword>
<feature type="transmembrane region" description="Helical" evidence="1">
    <location>
        <begin position="131"/>
        <end position="152"/>
    </location>
</feature>
<gene>
    <name evidence="3" type="ORF">JDO7802_02877</name>
</gene>
<organism evidence="3 4">
    <name type="scientific">Jannaschia donghaensis</name>
    <dbReference type="NCBI Taxonomy" id="420998"/>
    <lineage>
        <taxon>Bacteria</taxon>
        <taxon>Pseudomonadati</taxon>
        <taxon>Pseudomonadota</taxon>
        <taxon>Alphaproteobacteria</taxon>
        <taxon>Rhodobacterales</taxon>
        <taxon>Roseobacteraceae</taxon>
        <taxon>Jannaschia</taxon>
    </lineage>
</organism>
<feature type="signal peptide" evidence="2">
    <location>
        <begin position="1"/>
        <end position="19"/>
    </location>
</feature>
<feature type="transmembrane region" description="Helical" evidence="1">
    <location>
        <begin position="80"/>
        <end position="101"/>
    </location>
</feature>
<keyword evidence="1" id="KW-1133">Transmembrane helix</keyword>